<evidence type="ECO:0000313" key="2">
    <source>
        <dbReference type="EMBL" id="NVO55426.1"/>
    </source>
</evidence>
<protein>
    <submittedName>
        <fullName evidence="2">Component of SufBCD complex</fullName>
    </submittedName>
</protein>
<evidence type="ECO:0000313" key="3">
    <source>
        <dbReference type="Proteomes" id="UP000630805"/>
    </source>
</evidence>
<feature type="transmembrane region" description="Helical" evidence="1">
    <location>
        <begin position="78"/>
        <end position="99"/>
    </location>
</feature>
<keyword evidence="1" id="KW-0472">Membrane</keyword>
<dbReference type="RefSeq" id="WP_176862879.1">
    <property type="nucleotide sequence ID" value="NZ_JABXWT010000002.1"/>
</dbReference>
<gene>
    <name evidence="2" type="ORF">HW561_06460</name>
</gene>
<dbReference type="EMBL" id="JABXWT010000002">
    <property type="protein sequence ID" value="NVO55426.1"/>
    <property type="molecule type" value="Genomic_DNA"/>
</dbReference>
<evidence type="ECO:0000256" key="1">
    <source>
        <dbReference type="SAM" id="Phobius"/>
    </source>
</evidence>
<feature type="transmembrane region" description="Helical" evidence="1">
    <location>
        <begin position="20"/>
        <end position="39"/>
    </location>
</feature>
<organism evidence="2 3">
    <name type="scientific">Ruegeria haliotis</name>
    <dbReference type="NCBI Taxonomy" id="2747601"/>
    <lineage>
        <taxon>Bacteria</taxon>
        <taxon>Pseudomonadati</taxon>
        <taxon>Pseudomonadota</taxon>
        <taxon>Alphaproteobacteria</taxon>
        <taxon>Rhodobacterales</taxon>
        <taxon>Roseobacteraceae</taxon>
        <taxon>Ruegeria</taxon>
    </lineage>
</organism>
<sequence>MDWYSSIFELIDMRSFSNLWFWIVLAVAWSTASHWVMGVPYDLVVRARRVGGPVEADLLDIVRINTNRMLQIVEMSGTILLAMGCFVFTGLATLGFFYGVEFAQALFLLLFPMTLVMFINIFHARRLRRQDLTLERVAKTLLRCRLYTQIIGMIAILVTSLWGMYQNISIGVLG</sequence>
<keyword evidence="1" id="KW-0812">Transmembrane</keyword>
<comment type="caution">
    <text evidence="2">The sequence shown here is derived from an EMBL/GenBank/DDBJ whole genome shotgun (WGS) entry which is preliminary data.</text>
</comment>
<dbReference type="Proteomes" id="UP000630805">
    <property type="component" value="Unassembled WGS sequence"/>
</dbReference>
<reference evidence="2 3" key="1">
    <citation type="submission" date="2020-06" db="EMBL/GenBank/DDBJ databases">
        <authorList>
            <person name="Cao W.R."/>
        </authorList>
    </citation>
    <scope>NUCLEOTIDE SEQUENCE [LARGE SCALE GENOMIC DNA]</scope>
    <source>
        <strain evidence="2 3">B1Z28</strain>
    </source>
</reference>
<keyword evidence="1" id="KW-1133">Transmembrane helix</keyword>
<feature type="transmembrane region" description="Helical" evidence="1">
    <location>
        <begin position="146"/>
        <end position="165"/>
    </location>
</feature>
<accession>A0ABX2PP18</accession>
<proteinExistence type="predicted"/>
<name>A0ABX2PP18_9RHOB</name>
<keyword evidence="3" id="KW-1185">Reference proteome</keyword>
<feature type="transmembrane region" description="Helical" evidence="1">
    <location>
        <begin position="105"/>
        <end position="125"/>
    </location>
</feature>